<keyword evidence="1" id="KW-0472">Membrane</keyword>
<protein>
    <submittedName>
        <fullName evidence="2">Uncharacterized protein</fullName>
    </submittedName>
</protein>
<keyword evidence="1" id="KW-1133">Transmembrane helix</keyword>
<evidence type="ECO:0000256" key="1">
    <source>
        <dbReference type="SAM" id="Phobius"/>
    </source>
</evidence>
<organism evidence="2 3">
    <name type="scientific">Marilutibacter spongiae</name>
    <dbReference type="NCBI Taxonomy" id="2025720"/>
    <lineage>
        <taxon>Bacteria</taxon>
        <taxon>Pseudomonadati</taxon>
        <taxon>Pseudomonadota</taxon>
        <taxon>Gammaproteobacteria</taxon>
        <taxon>Lysobacterales</taxon>
        <taxon>Lysobacteraceae</taxon>
        <taxon>Marilutibacter</taxon>
    </lineage>
</organism>
<gene>
    <name evidence="2" type="ORF">H4F98_15125</name>
</gene>
<keyword evidence="1" id="KW-0812">Transmembrane</keyword>
<name>A0A7W3Y7F2_9GAMM</name>
<evidence type="ECO:0000313" key="2">
    <source>
        <dbReference type="EMBL" id="MBB1061906.1"/>
    </source>
</evidence>
<dbReference type="AlphaFoldDB" id="A0A7W3Y7F2"/>
<feature type="transmembrane region" description="Helical" evidence="1">
    <location>
        <begin position="51"/>
        <end position="73"/>
    </location>
</feature>
<comment type="caution">
    <text evidence="2">The sequence shown here is derived from an EMBL/GenBank/DDBJ whole genome shotgun (WGS) entry which is preliminary data.</text>
</comment>
<proteinExistence type="predicted"/>
<sequence length="86" mass="8938">MQAGLYLALLSSSIQPQGETEVQILFLLISLAAFFGGVLLLGGAKSAIHEILAGVTFLIWAVFLVGAGVIGAIREAAKELLAAQQK</sequence>
<keyword evidence="3" id="KW-1185">Reference proteome</keyword>
<reference evidence="2 3" key="1">
    <citation type="submission" date="2020-08" db="EMBL/GenBank/DDBJ databases">
        <authorList>
            <person name="Xu S."/>
            <person name="Li A."/>
        </authorList>
    </citation>
    <scope>NUCLEOTIDE SEQUENCE [LARGE SCALE GENOMIC DNA]</scope>
    <source>
        <strain evidence="2 3">119BY6-57</strain>
    </source>
</reference>
<accession>A0A7W3Y7F2</accession>
<dbReference type="EMBL" id="JACHTF010000020">
    <property type="protein sequence ID" value="MBB1061906.1"/>
    <property type="molecule type" value="Genomic_DNA"/>
</dbReference>
<dbReference type="Proteomes" id="UP000523196">
    <property type="component" value="Unassembled WGS sequence"/>
</dbReference>
<feature type="transmembrane region" description="Helical" evidence="1">
    <location>
        <begin position="24"/>
        <end position="44"/>
    </location>
</feature>
<evidence type="ECO:0000313" key="3">
    <source>
        <dbReference type="Proteomes" id="UP000523196"/>
    </source>
</evidence>